<dbReference type="OrthoDB" id="2112405at2"/>
<accession>A0A1W5ZVY3</accession>
<sequence length="73" mass="8339">MSDLMVRAKEEKAKIEIIYMSGQGTLTQRMIRVIAIRDTYILAYCFNRKEVRAFHTENILSAFPITNSRGVGA</sequence>
<dbReference type="RefSeq" id="WP_085029887.1">
    <property type="nucleotide sequence ID" value="NZ_CP020772.1"/>
</dbReference>
<organism evidence="1 2">
    <name type="scientific">Halobacillus mangrovi</name>
    <dbReference type="NCBI Taxonomy" id="402384"/>
    <lineage>
        <taxon>Bacteria</taxon>
        <taxon>Bacillati</taxon>
        <taxon>Bacillota</taxon>
        <taxon>Bacilli</taxon>
        <taxon>Bacillales</taxon>
        <taxon>Bacillaceae</taxon>
        <taxon>Halobacillus</taxon>
    </lineage>
</organism>
<evidence type="ECO:0000313" key="2">
    <source>
        <dbReference type="Proteomes" id="UP000192527"/>
    </source>
</evidence>
<keyword evidence="2" id="KW-1185">Reference proteome</keyword>
<gene>
    <name evidence="1" type="ORF">HM131_11455</name>
</gene>
<dbReference type="EMBL" id="CP020772">
    <property type="protein sequence ID" value="ARI77419.1"/>
    <property type="molecule type" value="Genomic_DNA"/>
</dbReference>
<evidence type="ECO:0008006" key="3">
    <source>
        <dbReference type="Google" id="ProtNLM"/>
    </source>
</evidence>
<proteinExistence type="predicted"/>
<dbReference type="KEGG" id="hmn:HM131_11455"/>
<name>A0A1W5ZVY3_9BACI</name>
<evidence type="ECO:0000313" key="1">
    <source>
        <dbReference type="EMBL" id="ARI77419.1"/>
    </source>
</evidence>
<protein>
    <recommendedName>
        <fullName evidence="3">WYL domain-containing protein</fullName>
    </recommendedName>
</protein>
<reference evidence="1 2" key="1">
    <citation type="submission" date="2017-04" db="EMBL/GenBank/DDBJ databases">
        <title>The whole genome sequencing and assembly of Halobacillus mangrovi strain.</title>
        <authorList>
            <person name="Lee S.-J."/>
            <person name="Park M.-K."/>
            <person name="Kim J.-Y."/>
            <person name="Lee Y.-J."/>
            <person name="Yi H."/>
            <person name="Bahn Y.-S."/>
            <person name="Kim J.F."/>
            <person name="Lee D.-W."/>
        </authorList>
    </citation>
    <scope>NUCLEOTIDE SEQUENCE [LARGE SCALE GENOMIC DNA]</scope>
    <source>
        <strain evidence="1 2">KTB 131</strain>
    </source>
</reference>
<dbReference type="Proteomes" id="UP000192527">
    <property type="component" value="Chromosome"/>
</dbReference>
<dbReference type="AlphaFoldDB" id="A0A1W5ZVY3"/>
<dbReference type="STRING" id="402384.HM131_11455"/>